<sequence length="89" mass="9970">MVLYESNLEFLESGDFDRANIAIIKPSSPNVLGFKSNKMVSRWTWGFSACSSEAFRIVMSQSSSTSEAIRYGGDGVVNSRYEYELEVIL</sequence>
<accession>A0ACB9A853</accession>
<comment type="caution">
    <text evidence="1">The sequence shown here is derived from an EMBL/GenBank/DDBJ whole genome shotgun (WGS) entry which is preliminary data.</text>
</comment>
<reference evidence="1 2" key="2">
    <citation type="journal article" date="2022" name="Mol. Ecol. Resour.">
        <title>The genomes of chicory, endive, great burdock and yacon provide insights into Asteraceae paleo-polyploidization history and plant inulin production.</title>
        <authorList>
            <person name="Fan W."/>
            <person name="Wang S."/>
            <person name="Wang H."/>
            <person name="Wang A."/>
            <person name="Jiang F."/>
            <person name="Liu H."/>
            <person name="Zhao H."/>
            <person name="Xu D."/>
            <person name="Zhang Y."/>
        </authorList>
    </citation>
    <scope>NUCLEOTIDE SEQUENCE [LARGE SCALE GENOMIC DNA]</scope>
    <source>
        <strain evidence="2">cv. Yunnan</strain>
        <tissue evidence="1">Leaves</tissue>
    </source>
</reference>
<protein>
    <submittedName>
        <fullName evidence="1">Uncharacterized protein</fullName>
    </submittedName>
</protein>
<keyword evidence="2" id="KW-1185">Reference proteome</keyword>
<evidence type="ECO:0000313" key="1">
    <source>
        <dbReference type="EMBL" id="KAI3705983.1"/>
    </source>
</evidence>
<organism evidence="1 2">
    <name type="scientific">Smallanthus sonchifolius</name>
    <dbReference type="NCBI Taxonomy" id="185202"/>
    <lineage>
        <taxon>Eukaryota</taxon>
        <taxon>Viridiplantae</taxon>
        <taxon>Streptophyta</taxon>
        <taxon>Embryophyta</taxon>
        <taxon>Tracheophyta</taxon>
        <taxon>Spermatophyta</taxon>
        <taxon>Magnoliopsida</taxon>
        <taxon>eudicotyledons</taxon>
        <taxon>Gunneridae</taxon>
        <taxon>Pentapetalae</taxon>
        <taxon>asterids</taxon>
        <taxon>campanulids</taxon>
        <taxon>Asterales</taxon>
        <taxon>Asteraceae</taxon>
        <taxon>Asteroideae</taxon>
        <taxon>Heliantheae alliance</taxon>
        <taxon>Millerieae</taxon>
        <taxon>Smallanthus</taxon>
    </lineage>
</organism>
<proteinExistence type="predicted"/>
<dbReference type="Proteomes" id="UP001056120">
    <property type="component" value="Linkage Group LG25"/>
</dbReference>
<dbReference type="EMBL" id="CM042042">
    <property type="protein sequence ID" value="KAI3705983.1"/>
    <property type="molecule type" value="Genomic_DNA"/>
</dbReference>
<evidence type="ECO:0000313" key="2">
    <source>
        <dbReference type="Proteomes" id="UP001056120"/>
    </source>
</evidence>
<reference evidence="2" key="1">
    <citation type="journal article" date="2022" name="Mol. Ecol. Resour.">
        <title>The genomes of chicory, endive, great burdock and yacon provide insights into Asteraceae palaeo-polyploidization history and plant inulin production.</title>
        <authorList>
            <person name="Fan W."/>
            <person name="Wang S."/>
            <person name="Wang H."/>
            <person name="Wang A."/>
            <person name="Jiang F."/>
            <person name="Liu H."/>
            <person name="Zhao H."/>
            <person name="Xu D."/>
            <person name="Zhang Y."/>
        </authorList>
    </citation>
    <scope>NUCLEOTIDE SEQUENCE [LARGE SCALE GENOMIC DNA]</scope>
    <source>
        <strain evidence="2">cv. Yunnan</strain>
    </source>
</reference>
<name>A0ACB9A853_9ASTR</name>
<gene>
    <name evidence="1" type="ORF">L1987_76235</name>
</gene>